<dbReference type="AlphaFoldDB" id="A0A511Y7D1"/>
<accession>A0A511Y7D1</accession>
<dbReference type="RefSeq" id="WP_111959900.1">
    <property type="nucleotide sequence ID" value="NZ_BJYI01000003.1"/>
</dbReference>
<protein>
    <submittedName>
        <fullName evidence="1">Uncharacterized protein</fullName>
    </submittedName>
</protein>
<dbReference type="EMBL" id="BJYI01000003">
    <property type="protein sequence ID" value="GEN71110.1"/>
    <property type="molecule type" value="Genomic_DNA"/>
</dbReference>
<sequence>MREVLEYYLNNCQQAMIHQNELSFEFGADYIIAYSFDINDDIYNESFDDEYEYYSYNTINDFSDIDELLGKIDDFTSFTIKGYEYLGWREDLTEGRSITNEMFSLIKIIRKYQQDAVHKYYTSIDFGDEMCDKYGSYSFNIRFIEELWWNIEFAKHLIENSVRTVSVPNFYTIFFRKNQQIKDDKIVPIISTNTKVRRLGYFKILSLFFNENKKAPATSINKKFENYCLKYRELLEENIFKKGLINETKTGISAKPYIDTANDLEFLNKIHNIYYSGKSFKVYQTLQNEFSDSSNVFELSNFDRIFFLECILRNDYFYFSNLLELIYIEENTIYSHLVQVFKNQLIARLENYKKENSHADRKILNGIETVLNRIRKWEKPEVYLEHIIMPRLNWMLDLGIITGTNNEFKITEIGLKLFQHLCIWNDINTDEIISADAFLDLFMVHLYDDCYNKSEVINPKNENLILEKMYKHIKNSFDLFKTLAPNRVTASQASNYTKYQLYFNDSIKVGYQYILSKLSEKEQDKFIFKYQEQYQDGYIQNKN</sequence>
<gene>
    <name evidence="1" type="ORF">CLA01_11820</name>
</gene>
<evidence type="ECO:0000313" key="1">
    <source>
        <dbReference type="EMBL" id="GEN71110.1"/>
    </source>
</evidence>
<name>A0A511Y7D1_9FLAO</name>
<comment type="caution">
    <text evidence="1">The sequence shown here is derived from an EMBL/GenBank/DDBJ whole genome shotgun (WGS) entry which is preliminary data.</text>
</comment>
<organism evidence="1 2">
    <name type="scientific">Chryseobacterium lathyri</name>
    <dbReference type="NCBI Taxonomy" id="395933"/>
    <lineage>
        <taxon>Bacteria</taxon>
        <taxon>Pseudomonadati</taxon>
        <taxon>Bacteroidota</taxon>
        <taxon>Flavobacteriia</taxon>
        <taxon>Flavobacteriales</taxon>
        <taxon>Weeksellaceae</taxon>
        <taxon>Chryseobacterium group</taxon>
        <taxon>Chryseobacterium</taxon>
    </lineage>
</organism>
<reference evidence="1 2" key="1">
    <citation type="submission" date="2019-07" db="EMBL/GenBank/DDBJ databases">
        <title>Whole genome shotgun sequence of Chryseobacterium lathyri NBRC 105250.</title>
        <authorList>
            <person name="Hosoyama A."/>
            <person name="Uohara A."/>
            <person name="Ohji S."/>
            <person name="Ichikawa N."/>
        </authorList>
    </citation>
    <scope>NUCLEOTIDE SEQUENCE [LARGE SCALE GENOMIC DNA]</scope>
    <source>
        <strain evidence="1 2">NBRC 105250</strain>
    </source>
</reference>
<dbReference type="OrthoDB" id="1405714at2"/>
<proteinExistence type="predicted"/>
<dbReference type="Proteomes" id="UP000321150">
    <property type="component" value="Unassembled WGS sequence"/>
</dbReference>
<evidence type="ECO:0000313" key="2">
    <source>
        <dbReference type="Proteomes" id="UP000321150"/>
    </source>
</evidence>